<name>A0ABD1UKD1_9LAMI</name>
<dbReference type="InterPro" id="IPR001005">
    <property type="entry name" value="SANT/Myb"/>
</dbReference>
<proteinExistence type="predicted"/>
<dbReference type="AlphaFoldDB" id="A0ABD1UKD1"/>
<dbReference type="SUPFAM" id="SSF46774">
    <property type="entry name" value="ARID-like"/>
    <property type="match status" value="1"/>
</dbReference>
<evidence type="ECO:0000313" key="2">
    <source>
        <dbReference type="EMBL" id="KAL2525020.1"/>
    </source>
</evidence>
<sequence>MEGCSNLRDNSLLHEVENGKGKVGFGFDLHFPIEGCSFDACKERLRSLFDQLLVAFLREKSVSKCIKPLPALCGDGRATDLFKLFWVVWKIGGYDAVSRNNLWSFVEEECGLSCGSIPSLKLIYMKYLNELDQWLRQVFVDRDLEDEENGVVQKLDFLSQELKTRFCLLSSDRHEEQENDVKNGKDINPNNSISGLHSLEIGRISERVDIKENFFHDEDKICNNDDHNIPPSAQRAVENIICEMHDDSDRSVNHDNYDGKVCTDHDFAALAKRVVRKAFNEVHGFSKGQIDDDNGKSLLEEDDNNIMISAKKVVEKVIENVHKRAEKNADDEDKKLSALDNNGILASAKKVVEKVICNMQDLSCIIAEAGGRFGAQNDKDAVMSAGSVIGTVCDTRKRKRECQSVSEMLNWLIHVAKHSDDPAIGKLPESSKWKDQGNEGLWVQALLIREALLIRRCGDINADESVQQDQQKKLRMHPSMYEEDNLDRQASEKLRCSKRASLTKSLSCSCCNSPAVTKSKVVSRQKAGARNSPKESVVISIEIPTVDSQGPKSSGVPAEKQVSVGPLFQSEVPEWTGFPLKSDSKWLGTKMWPPEDGRNKSVAELDPITMGRQHKCYCLFPYSVECVRFHIAEKRLKLKHELGSLFYYWRFDRMGEEVSLSWTKEEEKRFKDTKSAHAAVRNKFWNNASRFLPTKTREKLVSYYFNVFLIQRRSYQNRVTPNDIDSDNDEKECGSVGDSFGRQAFMVPSWKLLVCAQNKESADLV</sequence>
<dbReference type="Proteomes" id="UP001604336">
    <property type="component" value="Unassembled WGS sequence"/>
</dbReference>
<gene>
    <name evidence="2" type="ORF">Adt_10074</name>
</gene>
<dbReference type="CDD" id="cd00167">
    <property type="entry name" value="SANT"/>
    <property type="match status" value="1"/>
</dbReference>
<keyword evidence="3" id="KW-1185">Reference proteome</keyword>
<dbReference type="Gene3D" id="1.10.150.60">
    <property type="entry name" value="ARID DNA-binding domain"/>
    <property type="match status" value="1"/>
</dbReference>
<reference evidence="3" key="1">
    <citation type="submission" date="2024-07" db="EMBL/GenBank/DDBJ databases">
        <title>Two chromosome-level genome assemblies of Korean endemic species Abeliophyllum distichum and Forsythia ovata (Oleaceae).</title>
        <authorList>
            <person name="Jang H."/>
        </authorList>
    </citation>
    <scope>NUCLEOTIDE SEQUENCE [LARGE SCALE GENOMIC DNA]</scope>
</reference>
<dbReference type="EMBL" id="JBFOLK010000003">
    <property type="protein sequence ID" value="KAL2525020.1"/>
    <property type="molecule type" value="Genomic_DNA"/>
</dbReference>
<dbReference type="InterPro" id="IPR036431">
    <property type="entry name" value="ARID_dom_sf"/>
</dbReference>
<dbReference type="SMART" id="SM00501">
    <property type="entry name" value="BRIGHT"/>
    <property type="match status" value="1"/>
</dbReference>
<evidence type="ECO:0000313" key="3">
    <source>
        <dbReference type="Proteomes" id="UP001604336"/>
    </source>
</evidence>
<dbReference type="InterPro" id="IPR001606">
    <property type="entry name" value="ARID_dom"/>
</dbReference>
<organism evidence="2 3">
    <name type="scientific">Abeliophyllum distichum</name>
    <dbReference type="NCBI Taxonomy" id="126358"/>
    <lineage>
        <taxon>Eukaryota</taxon>
        <taxon>Viridiplantae</taxon>
        <taxon>Streptophyta</taxon>
        <taxon>Embryophyta</taxon>
        <taxon>Tracheophyta</taxon>
        <taxon>Spermatophyta</taxon>
        <taxon>Magnoliopsida</taxon>
        <taxon>eudicotyledons</taxon>
        <taxon>Gunneridae</taxon>
        <taxon>Pentapetalae</taxon>
        <taxon>asterids</taxon>
        <taxon>lamiids</taxon>
        <taxon>Lamiales</taxon>
        <taxon>Oleaceae</taxon>
        <taxon>Forsythieae</taxon>
        <taxon>Abeliophyllum</taxon>
    </lineage>
</organism>
<dbReference type="SMART" id="SM01014">
    <property type="entry name" value="ARID"/>
    <property type="match status" value="1"/>
</dbReference>
<comment type="caution">
    <text evidence="2">The sequence shown here is derived from an EMBL/GenBank/DDBJ whole genome shotgun (WGS) entry which is preliminary data.</text>
</comment>
<dbReference type="PROSITE" id="PS51011">
    <property type="entry name" value="ARID"/>
    <property type="match status" value="1"/>
</dbReference>
<evidence type="ECO:0000259" key="1">
    <source>
        <dbReference type="PROSITE" id="PS51011"/>
    </source>
</evidence>
<accession>A0ABD1UKD1</accession>
<dbReference type="PANTHER" id="PTHR46410">
    <property type="entry name" value="AT-RICH INTERACTIVE DOMAIN-CONTAINING PROTEIN 2"/>
    <property type="match status" value="1"/>
</dbReference>
<dbReference type="CDD" id="cd16100">
    <property type="entry name" value="ARID"/>
    <property type="match status" value="1"/>
</dbReference>
<dbReference type="PANTHER" id="PTHR46410:SF20">
    <property type="entry name" value="AT-RICH INTERACTIVE DOMAIN-CONTAINING PROTEIN 2-LIKE ISOFORM X1"/>
    <property type="match status" value="1"/>
</dbReference>
<feature type="domain" description="ARID" evidence="1">
    <location>
        <begin position="43"/>
        <end position="136"/>
    </location>
</feature>
<dbReference type="Pfam" id="PF01388">
    <property type="entry name" value="ARID"/>
    <property type="match status" value="1"/>
</dbReference>
<protein>
    <submittedName>
        <fullName evidence="2">AT-rich interactive domain-containing protein 2</fullName>
    </submittedName>
</protein>